<evidence type="ECO:0000259" key="2">
    <source>
        <dbReference type="PROSITE" id="PS50404"/>
    </source>
</evidence>
<dbReference type="Pfam" id="PF13409">
    <property type="entry name" value="GST_N_2"/>
    <property type="match status" value="1"/>
</dbReference>
<dbReference type="PROSITE" id="PS50404">
    <property type="entry name" value="GST_NTER"/>
    <property type="match status" value="1"/>
</dbReference>
<dbReference type="Gene3D" id="3.40.30.10">
    <property type="entry name" value="Glutaredoxin"/>
    <property type="match status" value="1"/>
</dbReference>
<dbReference type="EMBL" id="PDNC01000175">
    <property type="protein sequence ID" value="PGG96477.1"/>
    <property type="molecule type" value="Genomic_DNA"/>
</dbReference>
<dbReference type="PANTHER" id="PTHR44051:SF3">
    <property type="entry name" value="TRANSCRIPTIONAL REGULATOR URE2"/>
    <property type="match status" value="1"/>
</dbReference>
<protein>
    <submittedName>
        <fullName evidence="4">Glutathione S-transferase</fullName>
    </submittedName>
</protein>
<dbReference type="CDD" id="cd03048">
    <property type="entry name" value="GST_N_Ure2p_like"/>
    <property type="match status" value="1"/>
</dbReference>
<feature type="domain" description="GST C-terminal" evidence="3">
    <location>
        <begin position="97"/>
        <end position="248"/>
    </location>
</feature>
<feature type="domain" description="GST N-terminal" evidence="2">
    <location>
        <begin position="9"/>
        <end position="90"/>
    </location>
</feature>
<dbReference type="SUPFAM" id="SSF47616">
    <property type="entry name" value="GST C-terminal domain-like"/>
    <property type="match status" value="1"/>
</dbReference>
<dbReference type="PANTHER" id="PTHR44051">
    <property type="entry name" value="GLUTATHIONE S-TRANSFERASE-RELATED"/>
    <property type="match status" value="1"/>
</dbReference>
<dbReference type="AlphaFoldDB" id="A0A2B7WJ01"/>
<proteinExistence type="inferred from homology"/>
<evidence type="ECO:0000313" key="5">
    <source>
        <dbReference type="Proteomes" id="UP000224080"/>
    </source>
</evidence>
<dbReference type="Gene3D" id="1.20.1050.10">
    <property type="match status" value="1"/>
</dbReference>
<dbReference type="Pfam" id="PF00043">
    <property type="entry name" value="GST_C"/>
    <property type="match status" value="1"/>
</dbReference>
<dbReference type="STRING" id="2060905.A0A2B7WJ01"/>
<sequence>KEKMTQATKPLVLHGTLRGPNPFKVAIILRELNLPYTVNPLGLADVKKPAYTSINPNGRIPALHDPNTNITVWESGAIIEYLAATYDKERTLSFEPGTAEHWHSIQWLHFQVSGQGPYFGQASWFLNHHPEKLPSAIERYENEMKRVCSVLEGWLAGTLGAAEGSGAQGKGKERQYLVGDKCSFADLAFIPWHSHVDKAIGRGAFGGGVEQAKDFPYMHAWMERIRGREGAKEVSALNAAEWAEWAKQ</sequence>
<comment type="similarity">
    <text evidence="1">Belongs to the GST superfamily.</text>
</comment>
<evidence type="ECO:0000256" key="1">
    <source>
        <dbReference type="ARBA" id="ARBA00007409"/>
    </source>
</evidence>
<comment type="caution">
    <text evidence="4">The sequence shown here is derived from an EMBL/GenBank/DDBJ whole genome shotgun (WGS) entry which is preliminary data.</text>
</comment>
<dbReference type="InterPro" id="IPR036282">
    <property type="entry name" value="Glutathione-S-Trfase_C_sf"/>
</dbReference>
<dbReference type="SFLD" id="SFLDG00358">
    <property type="entry name" value="Main_(cytGST)"/>
    <property type="match status" value="1"/>
</dbReference>
<dbReference type="SFLD" id="SFLDS00019">
    <property type="entry name" value="Glutathione_Transferase_(cytos"/>
    <property type="match status" value="1"/>
</dbReference>
<dbReference type="Proteomes" id="UP000224080">
    <property type="component" value="Unassembled WGS sequence"/>
</dbReference>
<dbReference type="OrthoDB" id="422574at2759"/>
<dbReference type="SUPFAM" id="SSF52833">
    <property type="entry name" value="Thioredoxin-like"/>
    <property type="match status" value="1"/>
</dbReference>
<dbReference type="InterPro" id="IPR004046">
    <property type="entry name" value="GST_C"/>
</dbReference>
<keyword evidence="5" id="KW-1185">Reference proteome</keyword>
<name>A0A2B7WJ01_9EURO</name>
<evidence type="ECO:0000313" key="4">
    <source>
        <dbReference type="EMBL" id="PGG96477.1"/>
    </source>
</evidence>
<dbReference type="InterPro" id="IPR040079">
    <property type="entry name" value="Glutathione_S-Trfase"/>
</dbReference>
<reference evidence="4 5" key="1">
    <citation type="submission" date="2017-10" db="EMBL/GenBank/DDBJ databases">
        <title>Comparative genomics in systemic dimorphic fungi from Ajellomycetaceae.</title>
        <authorList>
            <person name="Munoz J.F."/>
            <person name="Mcewen J.G."/>
            <person name="Clay O.K."/>
            <person name="Cuomo C.A."/>
        </authorList>
    </citation>
    <scope>NUCLEOTIDE SEQUENCE [LARGE SCALE GENOMIC DNA]</scope>
    <source>
        <strain evidence="4 5">UAMH130</strain>
    </source>
</reference>
<gene>
    <name evidence="4" type="ORF">GX51_07811</name>
</gene>
<dbReference type="GO" id="GO:0016740">
    <property type="term" value="F:transferase activity"/>
    <property type="evidence" value="ECO:0007669"/>
    <property type="project" value="UniProtKB-KW"/>
</dbReference>
<dbReference type="InterPro" id="IPR004045">
    <property type="entry name" value="Glutathione_S-Trfase_N"/>
</dbReference>
<dbReference type="PROSITE" id="PS50405">
    <property type="entry name" value="GST_CTER"/>
    <property type="match status" value="1"/>
</dbReference>
<evidence type="ECO:0000259" key="3">
    <source>
        <dbReference type="PROSITE" id="PS50405"/>
    </source>
</evidence>
<feature type="non-terminal residue" evidence="4">
    <location>
        <position position="1"/>
    </location>
</feature>
<dbReference type="InterPro" id="IPR036249">
    <property type="entry name" value="Thioredoxin-like_sf"/>
</dbReference>
<dbReference type="InterPro" id="IPR010987">
    <property type="entry name" value="Glutathione-S-Trfase_C-like"/>
</dbReference>
<organism evidence="4 5">
    <name type="scientific">Blastomyces parvus</name>
    <dbReference type="NCBI Taxonomy" id="2060905"/>
    <lineage>
        <taxon>Eukaryota</taxon>
        <taxon>Fungi</taxon>
        <taxon>Dikarya</taxon>
        <taxon>Ascomycota</taxon>
        <taxon>Pezizomycotina</taxon>
        <taxon>Eurotiomycetes</taxon>
        <taxon>Eurotiomycetidae</taxon>
        <taxon>Onygenales</taxon>
        <taxon>Ajellomycetaceae</taxon>
        <taxon>Blastomyces</taxon>
    </lineage>
</organism>
<keyword evidence="4" id="KW-0808">Transferase</keyword>
<accession>A0A2B7WJ01</accession>